<feature type="compositionally biased region" description="Basic and acidic residues" evidence="1">
    <location>
        <begin position="429"/>
        <end position="448"/>
    </location>
</feature>
<sequence>MSSSVRIRLNFADPDPTSSWMPLVGGEAGKLQSYFVCRDGNRGLQIDTVDDESSGYDRPMLLAAIHVSEDSDVSIEAIYSPKEAPFITRDLSSPIKRRIQLSHPPKVHKYWGLDYSCFLCIDGETIQLDLGDSSISTARAPPTSLADRIDQEGDISMGIDDDPHIQVVQSMQDPVVTTVHHGVGYRDSTPVIPETNLEETIVTETPVKPRFFNPMSSGRTPKAQDSYASMDNGSLPPGNQSAEKNLATALPKSGLIFAGYDDGKADEGMTSQSPVFVDPELSTSEEENEAPRYLVSRSKGKRPESASLEPGIIAARPGEEILEEKDSVAMGSAFNNLTSLGEPDGEKENHPQPPSSLESATVPDTRKPLADDSAEAAEGASKKEHRIHTAKTTESLPEAFLYEEHMKSTTPGRTYSKKGLTRSPLSAKKSPEQSPADRKHVDRPDGNADKNASTPLHQKKRKALESPSEVVAGKDGGRKKDTPGKDTNKRRKAGPELQDTPVKGTVDNRATITPARRGLRGRKIVQSQPEDSGGEVQEAVLGSPPQGEGPQVQQQPRGLQDAGSSAQGKEAELTATTKTPKRKSRKKSSDKELSVGAVPDELPAAVGHRGSQERAGALDGGRSSREITEEPEVGMLKPKHANRPATRKGVRTRKSLAVSPPIEIPQNEGGNTQYTVPSDTQTQTQTFDRVEIKTPKSVGKKSAAKPKKAPLRKRGASSRNASEEVSPDGEQDPNQGEGASITTRTRERYGGDAPRIVFSNSGLDGRKDIEKFLRTAAAKKMDNVSAPGVNFLVVGPGELKRTPKLTIGVALGKTVVEDQWLIDSKEIGYFLDPEPYIPNDPLHEKEWGFNLAAAVKRGRQGENSVLKGWDVNITLALVSQLKAGKQEESLVEMLKAAGAGNIAKKAPKGVKKDGEQTLVLGSEKGDNEVNTLEKSGWAVFSTGIIALSVLRGKLGTDTDEFLIKPDDVSSGIAGQTQRPRRRVK</sequence>
<evidence type="ECO:0000256" key="1">
    <source>
        <dbReference type="SAM" id="MobiDB-lite"/>
    </source>
</evidence>
<dbReference type="AlphaFoldDB" id="A0A2T7A0S2"/>
<feature type="compositionally biased region" description="Basic residues" evidence="1">
    <location>
        <begin position="637"/>
        <end position="654"/>
    </location>
</feature>
<dbReference type="InterPro" id="IPR001357">
    <property type="entry name" value="BRCT_dom"/>
</dbReference>
<evidence type="ECO:0000259" key="2">
    <source>
        <dbReference type="PROSITE" id="PS50172"/>
    </source>
</evidence>
<feature type="compositionally biased region" description="Basic and acidic residues" evidence="1">
    <location>
        <begin position="475"/>
        <end position="487"/>
    </location>
</feature>
<feature type="compositionally biased region" description="Polar residues" evidence="1">
    <location>
        <begin position="226"/>
        <end position="241"/>
    </location>
</feature>
<evidence type="ECO:0000313" key="3">
    <source>
        <dbReference type="EMBL" id="PUU81332.1"/>
    </source>
</evidence>
<dbReference type="OrthoDB" id="342264at2759"/>
<accession>A0A2T7A0S2</accession>
<dbReference type="EMBL" id="NESQ01000046">
    <property type="protein sequence ID" value="PUU81332.1"/>
    <property type="molecule type" value="Genomic_DNA"/>
</dbReference>
<comment type="caution">
    <text evidence="3">The sequence shown here is derived from an EMBL/GenBank/DDBJ whole genome shotgun (WGS) entry which is preliminary data.</text>
</comment>
<feature type="region of interest" description="Disordered" evidence="1">
    <location>
        <begin position="326"/>
        <end position="753"/>
    </location>
</feature>
<dbReference type="Gene3D" id="3.40.50.10190">
    <property type="entry name" value="BRCT domain"/>
    <property type="match status" value="1"/>
</dbReference>
<reference evidence="3 4" key="1">
    <citation type="submission" date="2017-04" db="EMBL/GenBank/DDBJ databases">
        <title>Draft genome sequence of Tuber borchii Vittad., a whitish edible truffle.</title>
        <authorList>
            <consortium name="DOE Joint Genome Institute"/>
            <person name="Murat C."/>
            <person name="Kuo A."/>
            <person name="Barry K.W."/>
            <person name="Clum A."/>
            <person name="Dockter R.B."/>
            <person name="Fauchery L."/>
            <person name="Iotti M."/>
            <person name="Kohler A."/>
            <person name="Labutti K."/>
            <person name="Lindquist E.A."/>
            <person name="Lipzen A."/>
            <person name="Ohm R.A."/>
            <person name="Wang M."/>
            <person name="Grigoriev I.V."/>
            <person name="Zambonelli A."/>
            <person name="Martin F.M."/>
        </authorList>
    </citation>
    <scope>NUCLEOTIDE SEQUENCE [LARGE SCALE GENOMIC DNA]</scope>
    <source>
        <strain evidence="3 4">Tbo3840</strain>
    </source>
</reference>
<name>A0A2T7A0S2_TUBBO</name>
<dbReference type="STRING" id="42251.A0A2T7A0S2"/>
<feature type="domain" description="BRCT" evidence="2">
    <location>
        <begin position="766"/>
        <end position="838"/>
    </location>
</feature>
<organism evidence="3 4">
    <name type="scientific">Tuber borchii</name>
    <name type="common">White truffle</name>
    <dbReference type="NCBI Taxonomy" id="42251"/>
    <lineage>
        <taxon>Eukaryota</taxon>
        <taxon>Fungi</taxon>
        <taxon>Dikarya</taxon>
        <taxon>Ascomycota</taxon>
        <taxon>Pezizomycotina</taxon>
        <taxon>Pezizomycetes</taxon>
        <taxon>Pezizales</taxon>
        <taxon>Tuberaceae</taxon>
        <taxon>Tuber</taxon>
    </lineage>
</organism>
<gene>
    <name evidence="3" type="ORF">B9Z19DRAFT_1122222</name>
</gene>
<dbReference type="InterPro" id="IPR036420">
    <property type="entry name" value="BRCT_dom_sf"/>
</dbReference>
<keyword evidence="4" id="KW-1185">Reference proteome</keyword>
<protein>
    <recommendedName>
        <fullName evidence="2">BRCT domain-containing protein</fullName>
    </recommendedName>
</protein>
<evidence type="ECO:0000313" key="4">
    <source>
        <dbReference type="Proteomes" id="UP000244722"/>
    </source>
</evidence>
<proteinExistence type="predicted"/>
<feature type="region of interest" description="Disordered" evidence="1">
    <location>
        <begin position="265"/>
        <end position="311"/>
    </location>
</feature>
<dbReference type="Proteomes" id="UP000244722">
    <property type="component" value="Unassembled WGS sequence"/>
</dbReference>
<feature type="compositionally biased region" description="Low complexity" evidence="1">
    <location>
        <begin position="542"/>
        <end position="558"/>
    </location>
</feature>
<dbReference type="SUPFAM" id="SSF52113">
    <property type="entry name" value="BRCT domain"/>
    <property type="match status" value="1"/>
</dbReference>
<feature type="region of interest" description="Disordered" evidence="1">
    <location>
        <begin position="208"/>
        <end position="241"/>
    </location>
</feature>
<feature type="compositionally biased region" description="Basic residues" evidence="1">
    <location>
        <begin position="698"/>
        <end position="716"/>
    </location>
</feature>
<dbReference type="PROSITE" id="PS50172">
    <property type="entry name" value="BRCT"/>
    <property type="match status" value="1"/>
</dbReference>
<feature type="compositionally biased region" description="Polar residues" evidence="1">
    <location>
        <begin position="668"/>
        <end position="687"/>
    </location>
</feature>